<dbReference type="Pfam" id="PF01243">
    <property type="entry name" value="PNPOx_N"/>
    <property type="match status" value="1"/>
</dbReference>
<dbReference type="PANTHER" id="PTHR40660">
    <property type="entry name" value="5'-PHOSPHATE OXIDASE PUTATIVE DOMAIN-CONTAINING PROTEIN-RELATED"/>
    <property type="match status" value="1"/>
</dbReference>
<dbReference type="SUPFAM" id="SSF50475">
    <property type="entry name" value="FMN-binding split barrel"/>
    <property type="match status" value="1"/>
</dbReference>
<dbReference type="InterPro" id="IPR011576">
    <property type="entry name" value="Pyridox_Oxase_N"/>
</dbReference>
<dbReference type="Proteomes" id="UP000291088">
    <property type="component" value="Unassembled WGS sequence"/>
</dbReference>
<dbReference type="OrthoDB" id="329702at2"/>
<dbReference type="Gene3D" id="3.30.450.40">
    <property type="match status" value="1"/>
</dbReference>
<dbReference type="Gene3D" id="2.30.110.10">
    <property type="entry name" value="Electron Transport, Fmn-binding Protein, Chain A"/>
    <property type="match status" value="1"/>
</dbReference>
<sequence>MTIVLRDLEACFEGVIPSIIATADPEGVPNISYLSHVSMVDDEHVALSNQFFAKTAANIRLNPKATLVVVDGLTGAQFRLQLAFAYTLEDGALFDRLAREVAAGSAQVGMGDVMRLRCVDVFRVADIEAIPSPVETSALSARPRPDRLVAAEKIVADIAAATDAGGIVDALLGGIFEHLGFGHALLFQSYGEKAQITAIGSTGYVPSGIGAEVPYGEGLIGSAAASGRIVKVSDMSRIRRFGSAVRHSSPDENRTREIVLPGMADAMSQIAVPLLVQGHVEGVLFVESGRRLAFTREDEAALSIVARQAAASLALCERMSFDPEAAFPADVATAPGGRRIDIAHHPFDDSVFINGDYVIKGVAGRLLVHMLGQYLEGGRREFTNREIRLDTSLRLPDYKDNLETRLLLLRRRLDEKHLPIRLQQLGRGKIGLAVEGEVRLTRR</sequence>
<evidence type="ECO:0000259" key="1">
    <source>
        <dbReference type="SMART" id="SM00065"/>
    </source>
</evidence>
<protein>
    <submittedName>
        <fullName evidence="2">GAF domain-containing protein</fullName>
    </submittedName>
</protein>
<evidence type="ECO:0000313" key="3">
    <source>
        <dbReference type="Proteomes" id="UP000291088"/>
    </source>
</evidence>
<reference evidence="2 3" key="1">
    <citation type="submission" date="2019-01" db="EMBL/GenBank/DDBJ databases">
        <authorList>
            <person name="Deng T."/>
        </authorList>
    </citation>
    <scope>NUCLEOTIDE SEQUENCE [LARGE SCALE GENOMIC DNA]</scope>
    <source>
        <strain evidence="2 3">F8825</strain>
    </source>
</reference>
<dbReference type="SUPFAM" id="SSF55781">
    <property type="entry name" value="GAF domain-like"/>
    <property type="match status" value="1"/>
</dbReference>
<dbReference type="InterPro" id="IPR012349">
    <property type="entry name" value="Split_barrel_FMN-bd"/>
</dbReference>
<comment type="caution">
    <text evidence="2">The sequence shown here is derived from an EMBL/GenBank/DDBJ whole genome shotgun (WGS) entry which is preliminary data.</text>
</comment>
<dbReference type="RefSeq" id="WP_129332081.1">
    <property type="nucleotide sequence ID" value="NZ_SDVB01000238.1"/>
</dbReference>
<dbReference type="PANTHER" id="PTHR40660:SF1">
    <property type="entry name" value="5'-PHOSPHATE OXIDASE PUTATIVE DOMAIN-CONTAINING PROTEIN-RELATED"/>
    <property type="match status" value="1"/>
</dbReference>
<keyword evidence="3" id="KW-1185">Reference proteome</keyword>
<feature type="domain" description="GAF" evidence="1">
    <location>
        <begin position="163"/>
        <end position="323"/>
    </location>
</feature>
<proteinExistence type="predicted"/>
<gene>
    <name evidence="2" type="ORF">EUU22_11190</name>
</gene>
<evidence type="ECO:0000313" key="2">
    <source>
        <dbReference type="EMBL" id="RYC11638.1"/>
    </source>
</evidence>
<dbReference type="Pfam" id="PF01590">
    <property type="entry name" value="GAF"/>
    <property type="match status" value="1"/>
</dbReference>
<dbReference type="SMART" id="SM00065">
    <property type="entry name" value="GAF"/>
    <property type="match status" value="1"/>
</dbReference>
<organism evidence="2 3">
    <name type="scientific">Ciceribacter ferrooxidans</name>
    <dbReference type="NCBI Taxonomy" id="2509717"/>
    <lineage>
        <taxon>Bacteria</taxon>
        <taxon>Pseudomonadati</taxon>
        <taxon>Pseudomonadota</taxon>
        <taxon>Alphaproteobacteria</taxon>
        <taxon>Hyphomicrobiales</taxon>
        <taxon>Rhizobiaceae</taxon>
        <taxon>Ciceribacter</taxon>
    </lineage>
</organism>
<dbReference type="InterPro" id="IPR003018">
    <property type="entry name" value="GAF"/>
</dbReference>
<accession>A0A4Q2T463</accession>
<dbReference type="InterPro" id="IPR029016">
    <property type="entry name" value="GAF-like_dom_sf"/>
</dbReference>
<name>A0A4Q2T463_9HYPH</name>
<dbReference type="AlphaFoldDB" id="A0A4Q2T463"/>
<dbReference type="EMBL" id="SDVB01000238">
    <property type="protein sequence ID" value="RYC11638.1"/>
    <property type="molecule type" value="Genomic_DNA"/>
</dbReference>